<dbReference type="InterPro" id="IPR016181">
    <property type="entry name" value="Acyl_CoA_acyltransferase"/>
</dbReference>
<keyword evidence="4" id="KW-0687">Ribonucleoprotein</keyword>
<name>A0A2M9D752_9MICO</name>
<dbReference type="OrthoDB" id="5243635at2"/>
<dbReference type="PROSITE" id="PS51186">
    <property type="entry name" value="GNAT"/>
    <property type="match status" value="1"/>
</dbReference>
<keyword evidence="2" id="KW-0012">Acyltransferase</keyword>
<accession>A0A2M9D752</accession>
<dbReference type="SUPFAM" id="SSF55729">
    <property type="entry name" value="Acyl-CoA N-acyltransferases (Nat)"/>
    <property type="match status" value="1"/>
</dbReference>
<evidence type="ECO:0000259" key="3">
    <source>
        <dbReference type="PROSITE" id="PS51186"/>
    </source>
</evidence>
<feature type="domain" description="N-acetyltransferase" evidence="3">
    <location>
        <begin position="3"/>
        <end position="164"/>
    </location>
</feature>
<comment type="caution">
    <text evidence="4">The sequence shown here is derived from an EMBL/GenBank/DDBJ whole genome shotgun (WGS) entry which is preliminary data.</text>
</comment>
<reference evidence="4 5" key="1">
    <citation type="submission" date="2017-11" db="EMBL/GenBank/DDBJ databases">
        <title>Genomic Encyclopedia of Archaeal and Bacterial Type Strains, Phase II (KMG-II): From Individual Species to Whole Genera.</title>
        <authorList>
            <person name="Goeker M."/>
        </authorList>
    </citation>
    <scope>NUCLEOTIDE SEQUENCE [LARGE SCALE GENOMIC DNA]</scope>
    <source>
        <strain evidence="4 5">DSM 16400</strain>
    </source>
</reference>
<dbReference type="GO" id="GO:0005840">
    <property type="term" value="C:ribosome"/>
    <property type="evidence" value="ECO:0007669"/>
    <property type="project" value="UniProtKB-KW"/>
</dbReference>
<dbReference type="RefSeq" id="WP_100388027.1">
    <property type="nucleotide sequence ID" value="NZ_BMZU01000001.1"/>
</dbReference>
<keyword evidence="1" id="KW-0808">Transferase</keyword>
<keyword evidence="5" id="KW-1185">Reference proteome</keyword>
<dbReference type="Pfam" id="PF13508">
    <property type="entry name" value="Acetyltransf_7"/>
    <property type="match status" value="1"/>
</dbReference>
<dbReference type="InterPro" id="IPR050832">
    <property type="entry name" value="Bact_Acetyltransf"/>
</dbReference>
<dbReference type="Proteomes" id="UP000231742">
    <property type="component" value="Unassembled WGS sequence"/>
</dbReference>
<organism evidence="4 5">
    <name type="scientific">Salinibacterium amurskyense</name>
    <dbReference type="NCBI Taxonomy" id="205941"/>
    <lineage>
        <taxon>Bacteria</taxon>
        <taxon>Bacillati</taxon>
        <taxon>Actinomycetota</taxon>
        <taxon>Actinomycetes</taxon>
        <taxon>Micrococcales</taxon>
        <taxon>Microbacteriaceae</taxon>
        <taxon>Salinibacterium</taxon>
    </lineage>
</organism>
<dbReference type="EMBL" id="PGFH01000001">
    <property type="protein sequence ID" value="PJJ81333.1"/>
    <property type="molecule type" value="Genomic_DNA"/>
</dbReference>
<dbReference type="CDD" id="cd04301">
    <property type="entry name" value="NAT_SF"/>
    <property type="match status" value="1"/>
</dbReference>
<proteinExistence type="predicted"/>
<dbReference type="InterPro" id="IPR000182">
    <property type="entry name" value="GNAT_dom"/>
</dbReference>
<dbReference type="GO" id="GO:0016747">
    <property type="term" value="F:acyltransferase activity, transferring groups other than amino-acyl groups"/>
    <property type="evidence" value="ECO:0007669"/>
    <property type="project" value="InterPro"/>
</dbReference>
<dbReference type="Gene3D" id="3.40.630.30">
    <property type="match status" value="1"/>
</dbReference>
<evidence type="ECO:0000313" key="4">
    <source>
        <dbReference type="EMBL" id="PJJ81333.1"/>
    </source>
</evidence>
<sequence>MTTILRDPVPADADALAQLHVASWRETYSHLVPDGFFTADYLAGRQKMWNHILSHPRAERCIQVADLAGTIVGFASVGRESAVKETTVAAQAQVEAIYVVAAHHGTGIGQALLDATLGDSPAALWVAKDNPRAVAFYRRNGFEFDGTEDIDPATPQLIDARMVR</sequence>
<evidence type="ECO:0000256" key="1">
    <source>
        <dbReference type="ARBA" id="ARBA00022679"/>
    </source>
</evidence>
<gene>
    <name evidence="4" type="ORF">CLV85_0505</name>
</gene>
<evidence type="ECO:0000256" key="2">
    <source>
        <dbReference type="ARBA" id="ARBA00023315"/>
    </source>
</evidence>
<evidence type="ECO:0000313" key="5">
    <source>
        <dbReference type="Proteomes" id="UP000231742"/>
    </source>
</evidence>
<dbReference type="PANTHER" id="PTHR43877">
    <property type="entry name" value="AMINOALKYLPHOSPHONATE N-ACETYLTRANSFERASE-RELATED-RELATED"/>
    <property type="match status" value="1"/>
</dbReference>
<dbReference type="AlphaFoldDB" id="A0A2M9D752"/>
<keyword evidence="4" id="KW-0689">Ribosomal protein</keyword>
<protein>
    <submittedName>
        <fullName evidence="4">Ribosomal protein S18 acetylase RimI-like enzyme</fullName>
    </submittedName>
</protein>